<evidence type="ECO:0000313" key="7">
    <source>
        <dbReference type="Proteomes" id="UP001201163"/>
    </source>
</evidence>
<dbReference type="Pfam" id="PF04030">
    <property type="entry name" value="ALO"/>
    <property type="match status" value="1"/>
</dbReference>
<evidence type="ECO:0000256" key="4">
    <source>
        <dbReference type="ARBA" id="ARBA00033418"/>
    </source>
</evidence>
<dbReference type="InterPro" id="IPR016171">
    <property type="entry name" value="Vanillyl_alc_oxidase_C-sub2"/>
</dbReference>
<dbReference type="InterPro" id="IPR016167">
    <property type="entry name" value="FAD-bd_PCMH_sub1"/>
</dbReference>
<keyword evidence="3" id="KW-0560">Oxidoreductase</keyword>
<reference evidence="6" key="1">
    <citation type="submission" date="2022-01" db="EMBL/GenBank/DDBJ databases">
        <title>Comparative genomics reveals a dynamic genome evolution in the ectomycorrhizal milk-cap (Lactarius) mushrooms.</title>
        <authorList>
            <consortium name="DOE Joint Genome Institute"/>
            <person name="Lebreton A."/>
            <person name="Tang N."/>
            <person name="Kuo A."/>
            <person name="LaButti K."/>
            <person name="Drula E."/>
            <person name="Barry K."/>
            <person name="Clum A."/>
            <person name="Lipzen A."/>
            <person name="Mousain D."/>
            <person name="Ng V."/>
            <person name="Wang R."/>
            <person name="Wang X."/>
            <person name="Dai Y."/>
            <person name="Henrissat B."/>
            <person name="Grigoriev I.V."/>
            <person name="Guerin-Laguette A."/>
            <person name="Yu F."/>
            <person name="Martin F.M."/>
        </authorList>
    </citation>
    <scope>NUCLEOTIDE SEQUENCE</scope>
    <source>
        <strain evidence="6">QP</strain>
    </source>
</reference>
<dbReference type="GO" id="GO:0016020">
    <property type="term" value="C:membrane"/>
    <property type="evidence" value="ECO:0007669"/>
    <property type="project" value="InterPro"/>
</dbReference>
<dbReference type="PIRSF" id="PIRSF000136">
    <property type="entry name" value="LGO_GLO"/>
    <property type="match status" value="1"/>
</dbReference>
<dbReference type="Gene3D" id="3.30.43.10">
    <property type="entry name" value="Uridine Diphospho-n-acetylenolpyruvylglucosamine Reductase, domain 2"/>
    <property type="match status" value="1"/>
</dbReference>
<comment type="pathway">
    <text evidence="1">Cofactor biosynthesis; D-erythroascorbate biosynthesis; dehydro-D-arabinono-1,4-lactone from D-arabinose: step 2/2.</text>
</comment>
<organism evidence="6 7">
    <name type="scientific">Lactarius akahatsu</name>
    <dbReference type="NCBI Taxonomy" id="416441"/>
    <lineage>
        <taxon>Eukaryota</taxon>
        <taxon>Fungi</taxon>
        <taxon>Dikarya</taxon>
        <taxon>Basidiomycota</taxon>
        <taxon>Agaricomycotina</taxon>
        <taxon>Agaricomycetes</taxon>
        <taxon>Russulales</taxon>
        <taxon>Russulaceae</taxon>
        <taxon>Lactarius</taxon>
    </lineage>
</organism>
<dbReference type="GO" id="GO:0071949">
    <property type="term" value="F:FAD binding"/>
    <property type="evidence" value="ECO:0007669"/>
    <property type="project" value="InterPro"/>
</dbReference>
<dbReference type="SUPFAM" id="SSF56176">
    <property type="entry name" value="FAD-binding/transporter-associated domain-like"/>
    <property type="match status" value="1"/>
</dbReference>
<dbReference type="Gene3D" id="3.30.70.2520">
    <property type="match status" value="1"/>
</dbReference>
<dbReference type="EC" id="1.1.3.37" evidence="2"/>
<sequence>MSALSLPPSDIPLDELYSLLKPVTIDRSSSAAVFQNWGRTFTCTPSSVFRPESELHLELILELARREGQTVRAVGVGHSPSDLACTSGYMVQMSRLDKIIEVNSEKRYVHAQGGVTLQRLHAALAARGLAMINLGSISEQTLAGMLTTATHGTGVEHKVLSTHVLAVRLLLADGTKVICSRDHHPDLFLATLCGLGSTGIILDVRMEATPAFRLREVQETFKFDDVINRLDTVARSAEFVRLWWWPQVGDVRVSTMDKTQEPRHPLQSWLWHSLMGYHVIQFLLFLGLFIPRFNIWIGWFSSWLVRDKTVSVDDSLNVFNIDCKYRQYTIEWAVPYSQAQSCLRELRDWLETEFRDPRGLRPHCSLEIRFSDADDIWLSPSYGQRTCWIGIVQFKPYGLPIPYRNLFERFEGIMIRYGARPHWAKTHSLRPDALSALYPRFEAFRGLLRVIDPEGVFRNEYVSRHVFGATGARFDERVFKARQ</sequence>
<feature type="domain" description="FAD-binding PCMH-type" evidence="5">
    <location>
        <begin position="41"/>
        <end position="211"/>
    </location>
</feature>
<evidence type="ECO:0000256" key="2">
    <source>
        <dbReference type="ARBA" id="ARBA00013136"/>
    </source>
</evidence>
<dbReference type="GO" id="GO:0005739">
    <property type="term" value="C:mitochondrion"/>
    <property type="evidence" value="ECO:0007669"/>
    <property type="project" value="TreeGrafter"/>
</dbReference>
<evidence type="ECO:0000313" key="6">
    <source>
        <dbReference type="EMBL" id="KAH8993181.1"/>
    </source>
</evidence>
<evidence type="ECO:0000256" key="3">
    <source>
        <dbReference type="ARBA" id="ARBA00023002"/>
    </source>
</evidence>
<dbReference type="AlphaFoldDB" id="A0AAD4LLY1"/>
<dbReference type="PROSITE" id="PS51387">
    <property type="entry name" value="FAD_PCMH"/>
    <property type="match status" value="1"/>
</dbReference>
<proteinExistence type="predicted"/>
<comment type="caution">
    <text evidence="6">The sequence shown here is derived from an EMBL/GenBank/DDBJ whole genome shotgun (WGS) entry which is preliminary data.</text>
</comment>
<evidence type="ECO:0000259" key="5">
    <source>
        <dbReference type="PROSITE" id="PS51387"/>
    </source>
</evidence>
<gene>
    <name evidence="6" type="ORF">EDB92DRAFT_1796660</name>
</gene>
<dbReference type="PANTHER" id="PTHR43762">
    <property type="entry name" value="L-GULONOLACTONE OXIDASE"/>
    <property type="match status" value="1"/>
</dbReference>
<dbReference type="Proteomes" id="UP001201163">
    <property type="component" value="Unassembled WGS sequence"/>
</dbReference>
<dbReference type="InterPro" id="IPR016166">
    <property type="entry name" value="FAD-bd_PCMH"/>
</dbReference>
<dbReference type="PANTHER" id="PTHR43762:SF1">
    <property type="entry name" value="D-ARABINONO-1,4-LACTONE OXIDASE"/>
    <property type="match status" value="1"/>
</dbReference>
<dbReference type="Pfam" id="PF01565">
    <property type="entry name" value="FAD_binding_4"/>
    <property type="match status" value="1"/>
</dbReference>
<dbReference type="EMBL" id="JAKELL010000019">
    <property type="protein sequence ID" value="KAH8993181.1"/>
    <property type="molecule type" value="Genomic_DNA"/>
</dbReference>
<keyword evidence="7" id="KW-1185">Reference proteome</keyword>
<dbReference type="InterPro" id="IPR006094">
    <property type="entry name" value="Oxid_FAD_bind_N"/>
</dbReference>
<protein>
    <recommendedName>
        <fullName evidence="2">D-arabinono-1,4-lactone oxidase</fullName>
        <ecNumber evidence="2">1.1.3.37</ecNumber>
    </recommendedName>
    <alternativeName>
        <fullName evidence="4">L-galactono-gamma-lactone oxidase</fullName>
    </alternativeName>
</protein>
<name>A0AAD4LLY1_9AGAM</name>
<dbReference type="InterPro" id="IPR010031">
    <property type="entry name" value="FAD_lactone_oxidase-like"/>
</dbReference>
<accession>A0AAD4LLY1</accession>
<dbReference type="InterPro" id="IPR007173">
    <property type="entry name" value="ALO_C"/>
</dbReference>
<dbReference type="InterPro" id="IPR036318">
    <property type="entry name" value="FAD-bd_PCMH-like_sf"/>
</dbReference>
<evidence type="ECO:0000256" key="1">
    <source>
        <dbReference type="ARBA" id="ARBA00005083"/>
    </source>
</evidence>
<dbReference type="Gene3D" id="3.30.465.10">
    <property type="match status" value="1"/>
</dbReference>
<dbReference type="InterPro" id="IPR016169">
    <property type="entry name" value="FAD-bd_PCMH_sub2"/>
</dbReference>
<dbReference type="GO" id="GO:0003885">
    <property type="term" value="F:D-arabinono-1,4-lactone oxidase activity"/>
    <property type="evidence" value="ECO:0007669"/>
    <property type="project" value="UniProtKB-EC"/>
</dbReference>
<dbReference type="Gene3D" id="1.10.45.10">
    <property type="entry name" value="Vanillyl-alcohol Oxidase, Chain A, domain 4"/>
    <property type="match status" value="1"/>
</dbReference>